<proteinExistence type="predicted"/>
<evidence type="ECO:0000313" key="4">
    <source>
        <dbReference type="Proteomes" id="UP001082899"/>
    </source>
</evidence>
<evidence type="ECO:0000256" key="1">
    <source>
        <dbReference type="ARBA" id="ARBA00023002"/>
    </source>
</evidence>
<dbReference type="Proteomes" id="UP001082899">
    <property type="component" value="Unassembled WGS sequence"/>
</dbReference>
<dbReference type="RefSeq" id="WP_267845532.1">
    <property type="nucleotide sequence ID" value="NZ_JAPMXC010000001.1"/>
</dbReference>
<name>A0ABT3ZI80_9BURK</name>
<dbReference type="SUPFAM" id="SSF51905">
    <property type="entry name" value="FAD/NAD(P)-binding domain"/>
    <property type="match status" value="1"/>
</dbReference>
<dbReference type="Gene3D" id="3.50.50.60">
    <property type="entry name" value="FAD/NAD(P)-binding domain"/>
    <property type="match status" value="2"/>
</dbReference>
<accession>A0ABT3ZI80</accession>
<reference evidence="3" key="1">
    <citation type="submission" date="2022-11" db="EMBL/GenBank/DDBJ databases">
        <title>Robbsia betulipollinis sp. nov., isolated from pollen of birch (Betula pendula).</title>
        <authorList>
            <person name="Shi H."/>
            <person name="Ambika Manirajan B."/>
            <person name="Ratering S."/>
            <person name="Geissler-Plaum R."/>
            <person name="Schnell S."/>
        </authorList>
    </citation>
    <scope>NUCLEOTIDE SEQUENCE</scope>
    <source>
        <strain evidence="3">Bb-Pol-6</strain>
    </source>
</reference>
<dbReference type="Gene3D" id="3.30.9.10">
    <property type="entry name" value="D-Amino Acid Oxidase, subunit A, domain 2"/>
    <property type="match status" value="1"/>
</dbReference>
<sequence>MRQQEKGSVLVVGAGIVGLCTAYELRKAGFDVVVLDRSPVASECSSGNAGAISSRSVVPLAMPGLMKSVPGMLLDPTGPLYLPMSYLLRAAPWLVRFVASAKPERVAAISRALDALLSESVPLHHALAAEVGCPGRVQDTGQLHLYPDAAAMHKDRQGWAIKEAYGLTSEFVEGARIRELEPQVGPGYEAGLFLPDQAWVSDPLEYGRAIARAARERGVTFEQSAVRAIRRAGTAWEAETEAGMRRADQVVLAAGAWSARLLAPLGVAVPLESQRGYHVHVGESGLRLQRQVVLVDRKVFITQMESGLRVAGTVEFGGLERHADARRAALLFEHARRGLPALRPDAARTTWMGHRPCLPDSLPVIGPAPGHAGLWCAFGHGHLGLTGSAATARLMASALTGQLDPARLAPFSADRF</sequence>
<protein>
    <submittedName>
        <fullName evidence="3">FAD-dependent oxidoreductase</fullName>
    </submittedName>
</protein>
<evidence type="ECO:0000313" key="3">
    <source>
        <dbReference type="EMBL" id="MCY0386221.1"/>
    </source>
</evidence>
<dbReference type="SUPFAM" id="SSF54373">
    <property type="entry name" value="FAD-linked reductases, C-terminal domain"/>
    <property type="match status" value="1"/>
</dbReference>
<dbReference type="PANTHER" id="PTHR13847">
    <property type="entry name" value="SARCOSINE DEHYDROGENASE-RELATED"/>
    <property type="match status" value="1"/>
</dbReference>
<dbReference type="EMBL" id="JAPMXC010000001">
    <property type="protein sequence ID" value="MCY0386221.1"/>
    <property type="molecule type" value="Genomic_DNA"/>
</dbReference>
<dbReference type="Pfam" id="PF01266">
    <property type="entry name" value="DAO"/>
    <property type="match status" value="1"/>
</dbReference>
<dbReference type="InterPro" id="IPR006076">
    <property type="entry name" value="FAD-dep_OxRdtase"/>
</dbReference>
<feature type="domain" description="FAD dependent oxidoreductase" evidence="2">
    <location>
        <begin position="9"/>
        <end position="397"/>
    </location>
</feature>
<organism evidence="3 4">
    <name type="scientific">Robbsia betulipollinis</name>
    <dbReference type="NCBI Taxonomy" id="2981849"/>
    <lineage>
        <taxon>Bacteria</taxon>
        <taxon>Pseudomonadati</taxon>
        <taxon>Pseudomonadota</taxon>
        <taxon>Betaproteobacteria</taxon>
        <taxon>Burkholderiales</taxon>
        <taxon>Burkholderiaceae</taxon>
        <taxon>Robbsia</taxon>
    </lineage>
</organism>
<keyword evidence="4" id="KW-1185">Reference proteome</keyword>
<comment type="caution">
    <text evidence="3">The sequence shown here is derived from an EMBL/GenBank/DDBJ whole genome shotgun (WGS) entry which is preliminary data.</text>
</comment>
<dbReference type="InterPro" id="IPR036188">
    <property type="entry name" value="FAD/NAD-bd_sf"/>
</dbReference>
<dbReference type="PANTHER" id="PTHR13847:SF289">
    <property type="entry name" value="GLYCINE OXIDASE"/>
    <property type="match status" value="1"/>
</dbReference>
<evidence type="ECO:0000259" key="2">
    <source>
        <dbReference type="Pfam" id="PF01266"/>
    </source>
</evidence>
<keyword evidence="1" id="KW-0560">Oxidoreductase</keyword>
<gene>
    <name evidence="3" type="ORF">OVY01_02950</name>
</gene>